<comment type="caution">
    <text evidence="1">The sequence shown here is derived from an EMBL/GenBank/DDBJ whole genome shotgun (WGS) entry which is preliminary data.</text>
</comment>
<keyword evidence="2" id="KW-1185">Reference proteome</keyword>
<organism evidence="1 2">
    <name type="scientific">Sporanaerobium hydrogeniformans</name>
    <dbReference type="NCBI Taxonomy" id="3072179"/>
    <lineage>
        <taxon>Bacteria</taxon>
        <taxon>Bacillati</taxon>
        <taxon>Bacillota</taxon>
        <taxon>Clostridia</taxon>
        <taxon>Lachnospirales</taxon>
        <taxon>Lachnospiraceae</taxon>
        <taxon>Sporanaerobium</taxon>
    </lineage>
</organism>
<sequence length="495" mass="56184">MRQKILIVGAGIGGLCTGIRLLHAGYHVTIYEKNAYPGGVLHSISSPDGLFKWDESASIAINPLTYFEIFQDVDRRPEDYFQWLPLPYYYHVFWSSAKSLTFSANLSQTQTALSTLFPKDVEGYTRFVFDTSLKYLKSKNHLLNRSFIKTKDCFHPRTLYQLLQVAPFTTASDYIAHYIHSPELRQLLLFQTFFMGSSPYKLPNTYAAIPAQSQIEGIMHIKGGLSAYTLALARLFNELGGKIYYKQPIDQVITKHHVVKGVRCGTTFIPSDRVLLNTDFLYAVNHLLPTRHIPSFELSCSTFIIHLGLAKKLKELEVHNLYIHASFKKEIERIFQGKLPISPSLYLYYPSALDNSFCQNPTHSILNIMVRVPHLHASSISWTPYLIDRLYQTCLAILRTLPGLGDLNQHILYRSFTTPLTFAKKYHYTAGSCFGIGHTFFQSLVFRPQMRDPIYANLYYVGSSIHPGNGASIVMNGAKLLADTIIKEDVAHCSK</sequence>
<evidence type="ECO:0000313" key="1">
    <source>
        <dbReference type="EMBL" id="PHV69252.1"/>
    </source>
</evidence>
<evidence type="ECO:0000313" key="2">
    <source>
        <dbReference type="Proteomes" id="UP000224460"/>
    </source>
</evidence>
<gene>
    <name evidence="1" type="ORF">CS063_16835</name>
</gene>
<reference evidence="1" key="1">
    <citation type="submission" date="2017-10" db="EMBL/GenBank/DDBJ databases">
        <title>Genome sequence of cellulolytic Lachnospiraceae bacterium XHS1971 isolated from hotspring sediment.</title>
        <authorList>
            <person name="Vasudevan G."/>
            <person name="Joshi A.J."/>
            <person name="Hivarkar S."/>
            <person name="Lanjekar V.B."/>
            <person name="Dhakephalkar P.K."/>
            <person name="Dagar S."/>
        </authorList>
    </citation>
    <scope>NUCLEOTIDE SEQUENCE</scope>
    <source>
        <strain evidence="1">XHS1971</strain>
    </source>
</reference>
<accession>A0AC61D7F4</accession>
<proteinExistence type="predicted"/>
<protein>
    <submittedName>
        <fullName evidence="1">Uncharacterized protein</fullName>
    </submittedName>
</protein>
<name>A0AC61D7F4_9FIRM</name>
<dbReference type="EMBL" id="PEDL01000039">
    <property type="protein sequence ID" value="PHV69252.1"/>
    <property type="molecule type" value="Genomic_DNA"/>
</dbReference>
<dbReference type="Proteomes" id="UP000224460">
    <property type="component" value="Unassembled WGS sequence"/>
</dbReference>